<dbReference type="AlphaFoldDB" id="A0A6A6BLC3"/>
<organism evidence="1 2">
    <name type="scientific">Aplosporella prunicola CBS 121167</name>
    <dbReference type="NCBI Taxonomy" id="1176127"/>
    <lineage>
        <taxon>Eukaryota</taxon>
        <taxon>Fungi</taxon>
        <taxon>Dikarya</taxon>
        <taxon>Ascomycota</taxon>
        <taxon>Pezizomycotina</taxon>
        <taxon>Dothideomycetes</taxon>
        <taxon>Dothideomycetes incertae sedis</taxon>
        <taxon>Botryosphaeriales</taxon>
        <taxon>Aplosporellaceae</taxon>
        <taxon>Aplosporella</taxon>
    </lineage>
</organism>
<dbReference type="RefSeq" id="XP_033400180.1">
    <property type="nucleotide sequence ID" value="XM_033535419.1"/>
</dbReference>
<protein>
    <submittedName>
        <fullName evidence="1">Uncharacterized protein</fullName>
    </submittedName>
</protein>
<dbReference type="EMBL" id="ML995479">
    <property type="protein sequence ID" value="KAF2144468.1"/>
    <property type="molecule type" value="Genomic_DNA"/>
</dbReference>
<proteinExistence type="predicted"/>
<evidence type="ECO:0000313" key="1">
    <source>
        <dbReference type="EMBL" id="KAF2144468.1"/>
    </source>
</evidence>
<sequence length="168" mass="18151">MGNGIHIEDSTDACTCCVCMYNGIIVHVVCMHALTTTAAAAAGPVGGVRTITRNTSLAAYVGSRRCVRDLSGCSGCCVSFFLSCFNNALSGSAHFGTALSTRNGMPRRVECRGPRWRREVRLEICTHVRYIVVGLSRVYPRRALCFLYTACPYGDLAVSISLHTAYAD</sequence>
<keyword evidence="2" id="KW-1185">Reference proteome</keyword>
<gene>
    <name evidence="1" type="ORF">K452DRAFT_142145</name>
</gene>
<dbReference type="Proteomes" id="UP000799438">
    <property type="component" value="Unassembled WGS sequence"/>
</dbReference>
<reference evidence="1" key="1">
    <citation type="journal article" date="2020" name="Stud. Mycol.">
        <title>101 Dothideomycetes genomes: a test case for predicting lifestyles and emergence of pathogens.</title>
        <authorList>
            <person name="Haridas S."/>
            <person name="Albert R."/>
            <person name="Binder M."/>
            <person name="Bloem J."/>
            <person name="Labutti K."/>
            <person name="Salamov A."/>
            <person name="Andreopoulos B."/>
            <person name="Baker S."/>
            <person name="Barry K."/>
            <person name="Bills G."/>
            <person name="Bluhm B."/>
            <person name="Cannon C."/>
            <person name="Castanera R."/>
            <person name="Culley D."/>
            <person name="Daum C."/>
            <person name="Ezra D."/>
            <person name="Gonzalez J."/>
            <person name="Henrissat B."/>
            <person name="Kuo A."/>
            <person name="Liang C."/>
            <person name="Lipzen A."/>
            <person name="Lutzoni F."/>
            <person name="Magnuson J."/>
            <person name="Mondo S."/>
            <person name="Nolan M."/>
            <person name="Ohm R."/>
            <person name="Pangilinan J."/>
            <person name="Park H.-J."/>
            <person name="Ramirez L."/>
            <person name="Alfaro M."/>
            <person name="Sun H."/>
            <person name="Tritt A."/>
            <person name="Yoshinaga Y."/>
            <person name="Zwiers L.-H."/>
            <person name="Turgeon B."/>
            <person name="Goodwin S."/>
            <person name="Spatafora J."/>
            <person name="Crous P."/>
            <person name="Grigoriev I."/>
        </authorList>
    </citation>
    <scope>NUCLEOTIDE SEQUENCE</scope>
    <source>
        <strain evidence="1">CBS 121167</strain>
    </source>
</reference>
<evidence type="ECO:0000313" key="2">
    <source>
        <dbReference type="Proteomes" id="UP000799438"/>
    </source>
</evidence>
<name>A0A6A6BLC3_9PEZI</name>
<dbReference type="GeneID" id="54292913"/>
<accession>A0A6A6BLC3</accession>